<comment type="caution">
    <text evidence="2">The sequence shown here is derived from an EMBL/GenBank/DDBJ whole genome shotgun (WGS) entry which is preliminary data.</text>
</comment>
<evidence type="ECO:0000313" key="2">
    <source>
        <dbReference type="EMBL" id="TNV83739.1"/>
    </source>
</evidence>
<gene>
    <name evidence="2" type="ORF">FGO68_gene11113</name>
</gene>
<keyword evidence="1" id="KW-1133">Transmembrane helix</keyword>
<evidence type="ECO:0000256" key="1">
    <source>
        <dbReference type="SAM" id="Phobius"/>
    </source>
</evidence>
<keyword evidence="1" id="KW-0472">Membrane</keyword>
<reference evidence="2" key="1">
    <citation type="submission" date="2019-06" db="EMBL/GenBank/DDBJ databases">
        <authorList>
            <person name="Zheng W."/>
        </authorList>
    </citation>
    <scope>NUCLEOTIDE SEQUENCE</scope>
    <source>
        <strain evidence="2">QDHG01</strain>
    </source>
</reference>
<evidence type="ECO:0000313" key="3">
    <source>
        <dbReference type="Proteomes" id="UP000785679"/>
    </source>
</evidence>
<feature type="transmembrane region" description="Helical" evidence="1">
    <location>
        <begin position="12"/>
        <end position="30"/>
    </location>
</feature>
<proteinExistence type="predicted"/>
<sequence>MTSPSVQVRVGDLKLVELLLFLLPLVFALLLLKGEALVLCLDLLQLGCALSGHLILEHASHAVKGESLIGVSLLFFLLFVLDVLLFVLLLEDPVLLGLGLVLHAIVERKIFSVELSAT</sequence>
<dbReference type="EMBL" id="RRYP01003520">
    <property type="protein sequence ID" value="TNV83739.1"/>
    <property type="molecule type" value="Genomic_DNA"/>
</dbReference>
<keyword evidence="1" id="KW-0812">Transmembrane</keyword>
<accession>A0A8J8P0U8</accession>
<dbReference type="Proteomes" id="UP000785679">
    <property type="component" value="Unassembled WGS sequence"/>
</dbReference>
<protein>
    <submittedName>
        <fullName evidence="2">Uncharacterized protein</fullName>
    </submittedName>
</protein>
<organism evidence="2 3">
    <name type="scientific">Halteria grandinella</name>
    <dbReference type="NCBI Taxonomy" id="5974"/>
    <lineage>
        <taxon>Eukaryota</taxon>
        <taxon>Sar</taxon>
        <taxon>Alveolata</taxon>
        <taxon>Ciliophora</taxon>
        <taxon>Intramacronucleata</taxon>
        <taxon>Spirotrichea</taxon>
        <taxon>Stichotrichia</taxon>
        <taxon>Sporadotrichida</taxon>
        <taxon>Halteriidae</taxon>
        <taxon>Halteria</taxon>
    </lineage>
</organism>
<keyword evidence="3" id="KW-1185">Reference proteome</keyword>
<feature type="transmembrane region" description="Helical" evidence="1">
    <location>
        <begin position="68"/>
        <end position="90"/>
    </location>
</feature>
<name>A0A8J8P0U8_HALGN</name>
<dbReference type="AlphaFoldDB" id="A0A8J8P0U8"/>